<dbReference type="Pfam" id="PF02341">
    <property type="entry name" value="RbcX"/>
    <property type="match status" value="1"/>
</dbReference>
<dbReference type="InterPro" id="IPR046381">
    <property type="entry name" value="RbcX"/>
</dbReference>
<feature type="region of interest" description="Disordered" evidence="9">
    <location>
        <begin position="108"/>
        <end position="134"/>
    </location>
</feature>
<evidence type="ECO:0000256" key="1">
    <source>
        <dbReference type="ARBA" id="ARBA00022490"/>
    </source>
</evidence>
<dbReference type="HAMAP" id="MF_00855">
    <property type="entry name" value="RbcX"/>
    <property type="match status" value="1"/>
</dbReference>
<dbReference type="SUPFAM" id="SSF158615">
    <property type="entry name" value="RbcX-like"/>
    <property type="match status" value="1"/>
</dbReference>
<evidence type="ECO:0000256" key="6">
    <source>
        <dbReference type="ARBA" id="ARBA00023866"/>
    </source>
</evidence>
<keyword evidence="11" id="KW-1185">Reference proteome</keyword>
<gene>
    <name evidence="8" type="primary">rbcX</name>
    <name evidence="10" type="ordered locus">PCC8801_1603</name>
</gene>
<dbReference type="EMBL" id="CP001287">
    <property type="protein sequence ID" value="ACK65655.1"/>
    <property type="molecule type" value="Genomic_DNA"/>
</dbReference>
<keyword evidence="5 8" id="KW-1282">Carboxysome</keyword>
<dbReference type="GO" id="GO:0005737">
    <property type="term" value="C:cytoplasm"/>
    <property type="evidence" value="ECO:0007669"/>
    <property type="project" value="UniProtKB-SubCell"/>
</dbReference>
<dbReference type="Proteomes" id="UP000008204">
    <property type="component" value="Chromosome"/>
</dbReference>
<dbReference type="eggNOG" id="ENOG50315SX">
    <property type="taxonomic scope" value="Bacteria"/>
</dbReference>
<keyword evidence="7" id="KW-1283">Bacterial microcompartment</keyword>
<dbReference type="GO" id="GO:0015977">
    <property type="term" value="P:carbon fixation"/>
    <property type="evidence" value="ECO:0007669"/>
    <property type="project" value="UniProtKB-UniRule"/>
</dbReference>
<evidence type="ECO:0000256" key="2">
    <source>
        <dbReference type="ARBA" id="ARBA00022531"/>
    </source>
</evidence>
<proteinExistence type="inferred from homology"/>
<dbReference type="Gene3D" id="1.10.1200.210">
    <property type="entry name" value="Chaperonin-like RbcX"/>
    <property type="match status" value="1"/>
</dbReference>
<keyword evidence="4 8" id="KW-0120">Carbon dioxide fixation</keyword>
<protein>
    <recommendedName>
        <fullName evidence="6 8">RuBisCO chaperone RbcX</fullName>
    </recommendedName>
</protein>
<evidence type="ECO:0000256" key="5">
    <source>
        <dbReference type="ARBA" id="ARBA00023669"/>
    </source>
</evidence>
<feature type="compositionally biased region" description="Polar residues" evidence="9">
    <location>
        <begin position="108"/>
        <end position="119"/>
    </location>
</feature>
<evidence type="ECO:0000256" key="8">
    <source>
        <dbReference type="HAMAP-Rule" id="MF_00855"/>
    </source>
</evidence>
<feature type="compositionally biased region" description="Acidic residues" evidence="9">
    <location>
        <begin position="124"/>
        <end position="134"/>
    </location>
</feature>
<evidence type="ECO:0000256" key="9">
    <source>
        <dbReference type="SAM" id="MobiDB-lite"/>
    </source>
</evidence>
<dbReference type="GO" id="GO:0015979">
    <property type="term" value="P:photosynthesis"/>
    <property type="evidence" value="ECO:0007669"/>
    <property type="project" value="UniProtKB-KW"/>
</dbReference>
<organism evidence="10 11">
    <name type="scientific">Rippkaea orientalis (strain PCC 8801 / RF-1)</name>
    <name type="common">Cyanothece sp. (strain PCC 8801)</name>
    <dbReference type="NCBI Taxonomy" id="41431"/>
    <lineage>
        <taxon>Bacteria</taxon>
        <taxon>Bacillati</taxon>
        <taxon>Cyanobacteriota</taxon>
        <taxon>Cyanophyceae</taxon>
        <taxon>Oscillatoriophycideae</taxon>
        <taxon>Chroococcales</taxon>
        <taxon>Aphanothecaceae</taxon>
        <taxon>Rippkaea</taxon>
        <taxon>Rippkaea orientalis</taxon>
    </lineage>
</organism>
<comment type="similarity">
    <text evidence="8">Belongs to the RbcX family.</text>
</comment>
<sequence>MNCKQVAKDTARVLQNYLTYQAVRTIINQLSETNPSQALWLRQYTSSHNIQEGEVYLEELMNENKELVLRIMSVREHLAEAVLEFLPEMVRVGISQANMEHRRQLLTRLTQSQPVSSTPHPEASESEVDDSFNP</sequence>
<comment type="subunit">
    <text evidence="8">Homodimer. Interacts with the exposed C-terminal peptide of RbcL via its central cleft, contacts a second RbcL monomer via its peripheral polar surface.</text>
</comment>
<dbReference type="RefSeq" id="WP_012594928.1">
    <property type="nucleotide sequence ID" value="NC_011726.1"/>
</dbReference>
<dbReference type="GO" id="GO:0031470">
    <property type="term" value="C:carboxysome"/>
    <property type="evidence" value="ECO:0007669"/>
    <property type="project" value="UniProtKB-SubCell"/>
</dbReference>
<reference evidence="11" key="1">
    <citation type="journal article" date="2011" name="MBio">
        <title>Novel metabolic attributes of the genus Cyanothece, comprising a group of unicellular nitrogen-fixing Cyanobacteria.</title>
        <authorList>
            <person name="Bandyopadhyay A."/>
            <person name="Elvitigala T."/>
            <person name="Welsh E."/>
            <person name="Stockel J."/>
            <person name="Liberton M."/>
            <person name="Min H."/>
            <person name="Sherman L.A."/>
            <person name="Pakrasi H.B."/>
        </authorList>
    </citation>
    <scope>NUCLEOTIDE SEQUENCE [LARGE SCALE GENOMIC DNA]</scope>
    <source>
        <strain evidence="11">PCC 8801</strain>
    </source>
</reference>
<dbReference type="PANTHER" id="PTHR33791:SF1">
    <property type="entry name" value="RUBISCO CHAPERONE RBCX"/>
    <property type="match status" value="1"/>
</dbReference>
<dbReference type="NCBIfam" id="NF047598">
    <property type="entry name" value="ChaprRbcXCyano"/>
    <property type="match status" value="1"/>
</dbReference>
<evidence type="ECO:0000256" key="3">
    <source>
        <dbReference type="ARBA" id="ARBA00023186"/>
    </source>
</evidence>
<evidence type="ECO:0000313" key="11">
    <source>
        <dbReference type="Proteomes" id="UP000008204"/>
    </source>
</evidence>
<evidence type="ECO:0000313" key="10">
    <source>
        <dbReference type="EMBL" id="ACK65655.1"/>
    </source>
</evidence>
<dbReference type="GO" id="GO:0110102">
    <property type="term" value="P:ribulose bisphosphate carboxylase complex assembly"/>
    <property type="evidence" value="ECO:0007669"/>
    <property type="project" value="UniProtKB-UniRule"/>
</dbReference>
<keyword evidence="2 8" id="KW-0602">Photosynthesis</keyword>
<comment type="function">
    <text evidence="8">An RbcL-specific chaperone. The central cleft of the RbcX homodimer (RbcX2) binds the C-terminus of an RbcL monomer, stabilizing the C-terminus and probably preventing its reassociation with chaperonin GroEL-ES. At the same time the peripheral region of RbcX2 binds a second RbcL monomer, bridging the RbcL homodimers in the correct orientation. The RbcX2(2)-bound RbcL dimers then assemble into the RbcL8 core (RbcL8-(RbcX2)8). RbcS binding triggers the release of RbcX2.</text>
</comment>
<dbReference type="InterPro" id="IPR038052">
    <property type="entry name" value="Chaperonin_RbcX_sf"/>
</dbReference>
<evidence type="ECO:0000256" key="7">
    <source>
        <dbReference type="ARBA" id="ARBA00024446"/>
    </source>
</evidence>
<name>B7JVW6_RIPO1</name>
<dbReference type="OrthoDB" id="512484at2"/>
<keyword evidence="1 8" id="KW-0963">Cytoplasm</keyword>
<dbReference type="InterPro" id="IPR003435">
    <property type="entry name" value="Chaperonin_RcbX"/>
</dbReference>
<accession>B7JVW6</accession>
<evidence type="ECO:0000256" key="4">
    <source>
        <dbReference type="ARBA" id="ARBA00023300"/>
    </source>
</evidence>
<comment type="domain">
    <text evidence="8">The homodimer has 2 functional domains, a central cleft essential for production of soluble RbcL in which the RbcL peptide binds, and a polar surface which plays a role in correct RbcL subunit arrangement.</text>
</comment>
<dbReference type="GO" id="GO:0044183">
    <property type="term" value="F:protein folding chaperone"/>
    <property type="evidence" value="ECO:0007669"/>
    <property type="project" value="InterPro"/>
</dbReference>
<dbReference type="KEGG" id="cyp:PCC8801_1603"/>
<dbReference type="HOGENOM" id="CLU_129346_0_0_3"/>
<keyword evidence="3 8" id="KW-0143">Chaperone</keyword>
<comment type="subcellular location">
    <subcellularLocation>
        <location evidence="8">Carboxysome</location>
    </subcellularLocation>
    <subcellularLocation>
        <location evidence="8">Cytoplasm</location>
    </subcellularLocation>
    <text evidence="8">Most protein is cytoplasmic, but some is in the carboxysome.</text>
</comment>
<dbReference type="PANTHER" id="PTHR33791">
    <property type="entry name" value="CHAPERONIN-LIKE RBCX PROTEIN 1, CHLOROPLASTIC"/>
    <property type="match status" value="1"/>
</dbReference>
<dbReference type="AlphaFoldDB" id="B7JVW6"/>
<dbReference type="STRING" id="41431.PCC8801_1603"/>